<feature type="domain" description="U-box" evidence="1">
    <location>
        <begin position="150"/>
        <end position="206"/>
    </location>
</feature>
<gene>
    <name evidence="2" type="ORF">EKM59_03835</name>
</gene>
<sequence length="256" mass="30018">MLFVVIELPLRISFNPFCSLHDDLFAFYKQIKHYEAQKRMPLTSYFTNYHHAAEHTDELSRRLSRYLVLEMVLNNRFEISNRPLHFTRSLVSATFHCGGLETYIQRERIENVYQPIHAVKPFSHIPTQEPSLVAKAQEVAKELGEDLPEEFLDPITAELLHDPVEINHRVYNRQSVEHMIEEGKFKDPFTRQKIDPATMKSASYMLEAMVAHQEVVANKKEPALMEAYKQTKVLPLKTLFKHWEELIHNSSMQLRS</sequence>
<keyword evidence="3" id="KW-1185">Reference proteome</keyword>
<name>A0A433JKY9_9GAMM</name>
<comment type="caution">
    <text evidence="2">The sequence shown here is derived from an EMBL/GenBank/DDBJ whole genome shotgun (WGS) entry which is preliminary data.</text>
</comment>
<organism evidence="2 3">
    <name type="scientific">Legionella septentrionalis</name>
    <dbReference type="NCBI Taxonomy" id="2498109"/>
    <lineage>
        <taxon>Bacteria</taxon>
        <taxon>Pseudomonadati</taxon>
        <taxon>Pseudomonadota</taxon>
        <taxon>Gammaproteobacteria</taxon>
        <taxon>Legionellales</taxon>
        <taxon>Legionellaceae</taxon>
        <taxon>Legionella</taxon>
    </lineage>
</organism>
<dbReference type="Pfam" id="PF04564">
    <property type="entry name" value="U-box"/>
    <property type="match status" value="1"/>
</dbReference>
<dbReference type="RefSeq" id="WP_126952991.1">
    <property type="nucleotide sequence ID" value="NZ_RZGT01000001.1"/>
</dbReference>
<dbReference type="Proteomes" id="UP000288012">
    <property type="component" value="Unassembled WGS sequence"/>
</dbReference>
<dbReference type="Gene3D" id="3.30.40.10">
    <property type="entry name" value="Zinc/RING finger domain, C3HC4 (zinc finger)"/>
    <property type="match status" value="1"/>
</dbReference>
<dbReference type="EMBL" id="RZGR01000008">
    <property type="protein sequence ID" value="RUQ89219.1"/>
    <property type="molecule type" value="Genomic_DNA"/>
</dbReference>
<evidence type="ECO:0000313" key="3">
    <source>
        <dbReference type="Proteomes" id="UP000288012"/>
    </source>
</evidence>
<dbReference type="GO" id="GO:0016567">
    <property type="term" value="P:protein ubiquitination"/>
    <property type="evidence" value="ECO:0007669"/>
    <property type="project" value="InterPro"/>
</dbReference>
<evidence type="ECO:0000259" key="1">
    <source>
        <dbReference type="SMART" id="SM00504"/>
    </source>
</evidence>
<evidence type="ECO:0000313" key="2">
    <source>
        <dbReference type="EMBL" id="RUQ89219.1"/>
    </source>
</evidence>
<dbReference type="SMART" id="SM00504">
    <property type="entry name" value="Ubox"/>
    <property type="match status" value="1"/>
</dbReference>
<dbReference type="GO" id="GO:0004842">
    <property type="term" value="F:ubiquitin-protein transferase activity"/>
    <property type="evidence" value="ECO:0007669"/>
    <property type="project" value="InterPro"/>
</dbReference>
<dbReference type="InterPro" id="IPR003613">
    <property type="entry name" value="Ubox_domain"/>
</dbReference>
<dbReference type="AlphaFoldDB" id="A0A433JKY9"/>
<protein>
    <recommendedName>
        <fullName evidence="1">U-box domain-containing protein</fullName>
    </recommendedName>
</protein>
<reference evidence="2 3" key="1">
    <citation type="submission" date="2018-12" db="EMBL/GenBank/DDBJ databases">
        <title>Legionella sp,whole genome shotgun sequence.</title>
        <authorList>
            <person name="Wu H."/>
        </authorList>
    </citation>
    <scope>NUCLEOTIDE SEQUENCE [LARGE SCALE GENOMIC DNA]</scope>
    <source>
        <strain evidence="3">km714</strain>
    </source>
</reference>
<dbReference type="SUPFAM" id="SSF57850">
    <property type="entry name" value="RING/U-box"/>
    <property type="match status" value="1"/>
</dbReference>
<proteinExistence type="predicted"/>
<accession>A0A433JKY9</accession>
<dbReference type="InterPro" id="IPR013083">
    <property type="entry name" value="Znf_RING/FYVE/PHD"/>
</dbReference>